<evidence type="ECO:0000256" key="1">
    <source>
        <dbReference type="ARBA" id="ARBA00022737"/>
    </source>
</evidence>
<dbReference type="PROSITE" id="PS51375">
    <property type="entry name" value="PPR"/>
    <property type="match status" value="3"/>
</dbReference>
<dbReference type="InterPro" id="IPR046960">
    <property type="entry name" value="PPR_At4g14850-like_plant"/>
</dbReference>
<keyword evidence="1" id="KW-0677">Repeat</keyword>
<dbReference type="PANTHER" id="PTHR24015">
    <property type="entry name" value="OS07G0578800 PROTEIN-RELATED"/>
    <property type="match status" value="1"/>
</dbReference>
<dbReference type="AlphaFoldDB" id="A0AAP0HI53"/>
<dbReference type="Gene3D" id="1.25.40.10">
    <property type="entry name" value="Tetratricopeptide repeat domain"/>
    <property type="match status" value="3"/>
</dbReference>
<proteinExistence type="predicted"/>
<feature type="repeat" description="PPR" evidence="2">
    <location>
        <begin position="91"/>
        <end position="125"/>
    </location>
</feature>
<dbReference type="NCBIfam" id="TIGR00756">
    <property type="entry name" value="PPR"/>
    <property type="match status" value="1"/>
</dbReference>
<dbReference type="PANTHER" id="PTHR24015:SF1854">
    <property type="entry name" value="OS07G0578800 PROTEIN"/>
    <property type="match status" value="1"/>
</dbReference>
<gene>
    <name evidence="3" type="ORF">Sjap_025642</name>
</gene>
<dbReference type="FunFam" id="1.25.40.10:FF:000344">
    <property type="entry name" value="Pentatricopeptide repeat-containing protein"/>
    <property type="match status" value="1"/>
</dbReference>
<dbReference type="Pfam" id="PF13041">
    <property type="entry name" value="PPR_2"/>
    <property type="match status" value="1"/>
</dbReference>
<organism evidence="3 4">
    <name type="scientific">Stephania japonica</name>
    <dbReference type="NCBI Taxonomy" id="461633"/>
    <lineage>
        <taxon>Eukaryota</taxon>
        <taxon>Viridiplantae</taxon>
        <taxon>Streptophyta</taxon>
        <taxon>Embryophyta</taxon>
        <taxon>Tracheophyta</taxon>
        <taxon>Spermatophyta</taxon>
        <taxon>Magnoliopsida</taxon>
        <taxon>Ranunculales</taxon>
        <taxon>Menispermaceae</taxon>
        <taxon>Menispermoideae</taxon>
        <taxon>Cissampelideae</taxon>
        <taxon>Stephania</taxon>
    </lineage>
</organism>
<dbReference type="GO" id="GO:0009451">
    <property type="term" value="P:RNA modification"/>
    <property type="evidence" value="ECO:0007669"/>
    <property type="project" value="InterPro"/>
</dbReference>
<feature type="repeat" description="PPR" evidence="2">
    <location>
        <begin position="409"/>
        <end position="443"/>
    </location>
</feature>
<dbReference type="GO" id="GO:0003723">
    <property type="term" value="F:RNA binding"/>
    <property type="evidence" value="ECO:0007669"/>
    <property type="project" value="InterPro"/>
</dbReference>
<dbReference type="EMBL" id="JBBNAE010000011">
    <property type="protein sequence ID" value="KAK9085231.1"/>
    <property type="molecule type" value="Genomic_DNA"/>
</dbReference>
<dbReference type="Pfam" id="PF01535">
    <property type="entry name" value="PPR"/>
    <property type="match status" value="4"/>
</dbReference>
<dbReference type="FunFam" id="1.25.40.10:FF:000090">
    <property type="entry name" value="Pentatricopeptide repeat-containing protein, chloroplastic"/>
    <property type="match status" value="1"/>
</dbReference>
<reference evidence="3 4" key="1">
    <citation type="submission" date="2024-01" db="EMBL/GenBank/DDBJ databases">
        <title>Genome assemblies of Stephania.</title>
        <authorList>
            <person name="Yang L."/>
        </authorList>
    </citation>
    <scope>NUCLEOTIDE SEQUENCE [LARGE SCALE GENOMIC DNA]</scope>
    <source>
        <strain evidence="3">QJT</strain>
        <tissue evidence="3">Leaf</tissue>
    </source>
</reference>
<sequence>MHRYISNRATAFTFNELMRTQVTHKAYIDALQTLSSMHKSSTQPNHFTFPIALKACTLSLTISSSPTHVSNLLKLAQQIHTHVILRGFESNVYSANALITLYSSFGVFGSALQVFDEMPQRSVVSWNSLISGCVRNGFSCFSLKCFSRMVLDQSEACPDSVTMCAVLHAHGDVGGAEALRSGKAAHGYVVRQGPRIEVVTTMCFVENALIDMYVELECLSYAERVFRVVLMDDHDVVTWTTMISGYMKYGIKNLALETFCSMVWKPRHRIGLDPVTVASIMPALVSLRQGKEMHCFAVKSGFDCSNVFVATSLLHMYAEFGNIELTEKQYGRIEEKNVVALTAMITAYAKHARSEDALRLFTEMRKQPGLVPNHLTFMAVLTACNHAGLVDQAYEYFNCMTQVYGLKPDMHHCAAMVDVLGRAGRLEEALEFIKAMPVNASSPIWGSFLASCGLHQDINKTNEVAEIMLKMEPDNPGTFVFLSNTLAQARRWDDAWMVRETMKWRGLKKVPGYSSVHANLLMLDD</sequence>
<dbReference type="InterPro" id="IPR011990">
    <property type="entry name" value="TPR-like_helical_dom_sf"/>
</dbReference>
<protein>
    <recommendedName>
        <fullName evidence="5">Pentatricopeptide repeat-containing protein</fullName>
    </recommendedName>
</protein>
<name>A0AAP0HI53_9MAGN</name>
<evidence type="ECO:0008006" key="5">
    <source>
        <dbReference type="Google" id="ProtNLM"/>
    </source>
</evidence>
<dbReference type="Proteomes" id="UP001417504">
    <property type="component" value="Unassembled WGS sequence"/>
</dbReference>
<evidence type="ECO:0000256" key="2">
    <source>
        <dbReference type="PROSITE-ProRule" id="PRU00708"/>
    </source>
</evidence>
<evidence type="ECO:0000313" key="3">
    <source>
        <dbReference type="EMBL" id="KAK9085231.1"/>
    </source>
</evidence>
<accession>A0AAP0HI53</accession>
<feature type="repeat" description="PPR" evidence="2">
    <location>
        <begin position="337"/>
        <end position="367"/>
    </location>
</feature>
<comment type="caution">
    <text evidence="3">The sequence shown here is derived from an EMBL/GenBank/DDBJ whole genome shotgun (WGS) entry which is preliminary data.</text>
</comment>
<dbReference type="InterPro" id="IPR046848">
    <property type="entry name" value="E_motif"/>
</dbReference>
<evidence type="ECO:0000313" key="4">
    <source>
        <dbReference type="Proteomes" id="UP001417504"/>
    </source>
</evidence>
<dbReference type="Pfam" id="PF20431">
    <property type="entry name" value="E_motif"/>
    <property type="match status" value="1"/>
</dbReference>
<keyword evidence="4" id="KW-1185">Reference proteome</keyword>
<dbReference type="InterPro" id="IPR002885">
    <property type="entry name" value="PPR_rpt"/>
</dbReference>
<dbReference type="SUPFAM" id="SSF48452">
    <property type="entry name" value="TPR-like"/>
    <property type="match status" value="1"/>
</dbReference>